<evidence type="ECO:0000313" key="2">
    <source>
        <dbReference type="Proteomes" id="UP000033054"/>
    </source>
</evidence>
<sequence>MLILLEIIDVNNQKRCFSWWFARLELAFDVMNAIQSTGARLISAELIDDDQRIQLPIQAFDGDDIPYSTKIQQLEREWQQLLSLSINE</sequence>
<dbReference type="RefSeq" id="WP_046573730.1">
    <property type="nucleotide sequence ID" value="NZ_CP010429.1"/>
</dbReference>
<dbReference type="PATRIC" id="fig|1379870.5.peg.2241"/>
<dbReference type="HOGENOM" id="CLU_166189_0_0_10"/>
<dbReference type="EMBL" id="CP010429">
    <property type="protein sequence ID" value="AKD55240.1"/>
    <property type="molecule type" value="Genomic_DNA"/>
</dbReference>
<protein>
    <submittedName>
        <fullName evidence="1">Uncharacterized protein</fullName>
    </submittedName>
</protein>
<dbReference type="OrthoDB" id="966042at2"/>
<accession>A0A0E3ZVT3</accession>
<gene>
    <name evidence="1" type="ORF">SD10_10305</name>
</gene>
<keyword evidence="2" id="KW-1185">Reference proteome</keyword>
<name>A0A0E3ZVT3_9BACT</name>
<dbReference type="Proteomes" id="UP000033054">
    <property type="component" value="Chromosome"/>
</dbReference>
<dbReference type="AlphaFoldDB" id="A0A0E3ZVT3"/>
<dbReference type="KEGG" id="srd:SD10_10305"/>
<evidence type="ECO:0000313" key="1">
    <source>
        <dbReference type="EMBL" id="AKD55240.1"/>
    </source>
</evidence>
<reference evidence="1 2" key="1">
    <citation type="journal article" date="2014" name="Curr. Microbiol.">
        <title>Spirosoma radiotolerans sp. nov., a gamma-radiation-resistant bacterium isolated from gamma ray-irradiated soil.</title>
        <authorList>
            <person name="Lee J.J."/>
            <person name="Srinivasan S."/>
            <person name="Lim S."/>
            <person name="Joe M."/>
            <person name="Im S."/>
            <person name="Bae S.I."/>
            <person name="Park K.R."/>
            <person name="Han J.H."/>
            <person name="Park S.H."/>
            <person name="Joo B.M."/>
            <person name="Park S.J."/>
            <person name="Kim M.K."/>
        </authorList>
    </citation>
    <scope>NUCLEOTIDE SEQUENCE [LARGE SCALE GENOMIC DNA]</scope>
    <source>
        <strain evidence="1 2">DG5A</strain>
    </source>
</reference>
<proteinExistence type="predicted"/>
<organism evidence="1 2">
    <name type="scientific">Spirosoma radiotolerans</name>
    <dbReference type="NCBI Taxonomy" id="1379870"/>
    <lineage>
        <taxon>Bacteria</taxon>
        <taxon>Pseudomonadati</taxon>
        <taxon>Bacteroidota</taxon>
        <taxon>Cytophagia</taxon>
        <taxon>Cytophagales</taxon>
        <taxon>Cytophagaceae</taxon>
        <taxon>Spirosoma</taxon>
    </lineage>
</organism>